<evidence type="ECO:0000313" key="5">
    <source>
        <dbReference type="Proteomes" id="UP001183604"/>
    </source>
</evidence>
<feature type="chain" id="PRO_5040872908" evidence="1">
    <location>
        <begin position="24"/>
        <end position="195"/>
    </location>
</feature>
<keyword evidence="1" id="KW-0732">Signal</keyword>
<accession>A0A9X3SYF3</accession>
<gene>
    <name evidence="3" type="ORF">J2S69_002511</name>
    <name evidence="2" type="ORF">O2L01_23790</name>
</gene>
<proteinExistence type="predicted"/>
<evidence type="ECO:0000313" key="3">
    <source>
        <dbReference type="EMBL" id="MDR7338792.1"/>
    </source>
</evidence>
<comment type="caution">
    <text evidence="2">The sequence shown here is derived from an EMBL/GenBank/DDBJ whole genome shotgun (WGS) entry which is preliminary data.</text>
</comment>
<evidence type="ECO:0000313" key="2">
    <source>
        <dbReference type="EMBL" id="MDA1388037.1"/>
    </source>
</evidence>
<organism evidence="2 4">
    <name type="scientific">Glycomyces lechevalierae</name>
    <dbReference type="NCBI Taxonomy" id="256034"/>
    <lineage>
        <taxon>Bacteria</taxon>
        <taxon>Bacillati</taxon>
        <taxon>Actinomycetota</taxon>
        <taxon>Actinomycetes</taxon>
        <taxon>Glycomycetales</taxon>
        <taxon>Glycomycetaceae</taxon>
        <taxon>Glycomyces</taxon>
    </lineage>
</organism>
<sequence>MKALLPMVALLVAPALVSCGAEEAGEAPPESDTAMTVADGVQLEFRMVESSLDGDSADCEARYPATGGESVTPDTDPAEPLDVCARVDGVLSEVRLAPAIVTAEHVDYLDYDYGTAGLPTVYVVFDEEGVEAWNAAATAATEEDGWPGLVHIMVDGRSVEVTDSSLSSNDVHQIQGIATIEEAEAAVKLMATGSR</sequence>
<dbReference type="Proteomes" id="UP001145799">
    <property type="component" value="Unassembled WGS sequence"/>
</dbReference>
<dbReference type="RefSeq" id="WP_270124524.1">
    <property type="nucleotide sequence ID" value="NZ_BAAAOM010000004.1"/>
</dbReference>
<protein>
    <submittedName>
        <fullName evidence="3">Preprotein translocase subunit SecD</fullName>
    </submittedName>
</protein>
<keyword evidence="5" id="KW-1185">Reference proteome</keyword>
<reference evidence="3 5" key="2">
    <citation type="submission" date="2023-07" db="EMBL/GenBank/DDBJ databases">
        <title>Sequencing the genomes of 1000 actinobacteria strains.</title>
        <authorList>
            <person name="Klenk H.-P."/>
        </authorList>
    </citation>
    <scope>NUCLEOTIDE SEQUENCE [LARGE SCALE GENOMIC DNA]</scope>
    <source>
        <strain evidence="3 5">DSM 44724</strain>
    </source>
</reference>
<dbReference type="EMBL" id="JAVDYD010000001">
    <property type="protein sequence ID" value="MDR7338792.1"/>
    <property type="molecule type" value="Genomic_DNA"/>
</dbReference>
<dbReference type="PROSITE" id="PS51257">
    <property type="entry name" value="PROKAR_LIPOPROTEIN"/>
    <property type="match status" value="1"/>
</dbReference>
<dbReference type="Proteomes" id="UP001183604">
    <property type="component" value="Unassembled WGS sequence"/>
</dbReference>
<feature type="signal peptide" evidence="1">
    <location>
        <begin position="1"/>
        <end position="23"/>
    </location>
</feature>
<dbReference type="Gene3D" id="3.30.1360.200">
    <property type="match status" value="1"/>
</dbReference>
<evidence type="ECO:0000313" key="4">
    <source>
        <dbReference type="Proteomes" id="UP001145799"/>
    </source>
</evidence>
<name>A0A9X3SYF3_9ACTN</name>
<reference evidence="2" key="1">
    <citation type="submission" date="2022-12" db="EMBL/GenBank/DDBJ databases">
        <title>Gycomyces niveus sp.nov., a novel actinomycete isolated from soil in Shouguang.</title>
        <authorList>
            <person name="Yang X."/>
        </authorList>
    </citation>
    <scope>NUCLEOTIDE SEQUENCE</scope>
    <source>
        <strain evidence="2">DSM 44724</strain>
    </source>
</reference>
<dbReference type="AlphaFoldDB" id="A0A9X3SYF3"/>
<dbReference type="EMBL" id="JAPZVQ010000022">
    <property type="protein sequence ID" value="MDA1388037.1"/>
    <property type="molecule type" value="Genomic_DNA"/>
</dbReference>
<evidence type="ECO:0000256" key="1">
    <source>
        <dbReference type="SAM" id="SignalP"/>
    </source>
</evidence>